<keyword evidence="8" id="KW-1003">Cell membrane</keyword>
<evidence type="ECO:0000256" key="6">
    <source>
        <dbReference type="ARBA" id="ARBA00012487"/>
    </source>
</evidence>
<proteinExistence type="inferred from homology"/>
<keyword evidence="14" id="KW-0443">Lipid metabolism</keyword>
<feature type="transmembrane region" description="Helical" evidence="19">
    <location>
        <begin position="32"/>
        <end position="52"/>
    </location>
</feature>
<comment type="pathway">
    <text evidence="4">Lipid metabolism.</text>
</comment>
<protein>
    <recommendedName>
        <fullName evidence="7 18">Phosphatidate cytidylyltransferase</fullName>
        <ecNumber evidence="6 18">2.7.7.41</ecNumber>
    </recommendedName>
</protein>
<dbReference type="GO" id="GO:0016024">
    <property type="term" value="P:CDP-diacylglycerol biosynthetic process"/>
    <property type="evidence" value="ECO:0007669"/>
    <property type="project" value="TreeGrafter"/>
</dbReference>
<evidence type="ECO:0000256" key="13">
    <source>
        <dbReference type="ARBA" id="ARBA00022989"/>
    </source>
</evidence>
<keyword evidence="16" id="KW-0594">Phospholipid biosynthesis</keyword>
<feature type="transmembrane region" description="Helical" evidence="19">
    <location>
        <begin position="132"/>
        <end position="152"/>
    </location>
</feature>
<keyword evidence="10 18" id="KW-0808">Transferase</keyword>
<feature type="transmembrane region" description="Helical" evidence="19">
    <location>
        <begin position="247"/>
        <end position="269"/>
    </location>
</feature>
<name>A0A936YUQ2_9HYPH</name>
<dbReference type="PANTHER" id="PTHR46382">
    <property type="entry name" value="PHOSPHATIDATE CYTIDYLYLTRANSFERASE"/>
    <property type="match status" value="1"/>
</dbReference>
<reference evidence="20" key="1">
    <citation type="submission" date="2021-01" db="EMBL/GenBank/DDBJ databases">
        <title>Rhizobium sp. strain KVB221 16S ribosomal RNA gene Genome sequencing and assembly.</title>
        <authorList>
            <person name="Kang M."/>
        </authorList>
    </citation>
    <scope>NUCLEOTIDE SEQUENCE</scope>
    <source>
        <strain evidence="20">KVB221</strain>
    </source>
</reference>
<dbReference type="PROSITE" id="PS01315">
    <property type="entry name" value="CDS"/>
    <property type="match status" value="1"/>
</dbReference>
<evidence type="ECO:0000256" key="4">
    <source>
        <dbReference type="ARBA" id="ARBA00005189"/>
    </source>
</evidence>
<dbReference type="InterPro" id="IPR000374">
    <property type="entry name" value="PC_trans"/>
</dbReference>
<evidence type="ECO:0000256" key="15">
    <source>
        <dbReference type="ARBA" id="ARBA00023136"/>
    </source>
</evidence>
<feature type="transmembrane region" description="Helical" evidence="19">
    <location>
        <begin position="107"/>
        <end position="126"/>
    </location>
</feature>
<keyword evidence="13 19" id="KW-1133">Transmembrane helix</keyword>
<evidence type="ECO:0000256" key="16">
    <source>
        <dbReference type="ARBA" id="ARBA00023209"/>
    </source>
</evidence>
<evidence type="ECO:0000256" key="9">
    <source>
        <dbReference type="ARBA" id="ARBA00022516"/>
    </source>
</evidence>
<evidence type="ECO:0000256" key="2">
    <source>
        <dbReference type="ARBA" id="ARBA00004651"/>
    </source>
</evidence>
<feature type="transmembrane region" description="Helical" evidence="19">
    <location>
        <begin position="173"/>
        <end position="192"/>
    </location>
</feature>
<evidence type="ECO:0000256" key="12">
    <source>
        <dbReference type="ARBA" id="ARBA00022695"/>
    </source>
</evidence>
<evidence type="ECO:0000256" key="19">
    <source>
        <dbReference type="SAM" id="Phobius"/>
    </source>
</evidence>
<keyword evidence="21" id="KW-1185">Reference proteome</keyword>
<accession>A0A936YUQ2</accession>
<evidence type="ECO:0000256" key="8">
    <source>
        <dbReference type="ARBA" id="ARBA00022475"/>
    </source>
</evidence>
<evidence type="ECO:0000313" key="21">
    <source>
        <dbReference type="Proteomes" id="UP000633219"/>
    </source>
</evidence>
<feature type="transmembrane region" description="Helical" evidence="19">
    <location>
        <begin position="59"/>
        <end position="77"/>
    </location>
</feature>
<evidence type="ECO:0000256" key="5">
    <source>
        <dbReference type="ARBA" id="ARBA00010185"/>
    </source>
</evidence>
<dbReference type="Pfam" id="PF01148">
    <property type="entry name" value="CTP_transf_1"/>
    <property type="match status" value="1"/>
</dbReference>
<comment type="subcellular location">
    <subcellularLocation>
        <location evidence="2">Cell membrane</location>
        <topology evidence="2">Multi-pass membrane protein</topology>
    </subcellularLocation>
</comment>
<dbReference type="AlphaFoldDB" id="A0A936YUQ2"/>
<dbReference type="EMBL" id="JAEQNC010000006">
    <property type="protein sequence ID" value="MBL0373005.1"/>
    <property type="molecule type" value="Genomic_DNA"/>
</dbReference>
<evidence type="ECO:0000256" key="3">
    <source>
        <dbReference type="ARBA" id="ARBA00005119"/>
    </source>
</evidence>
<comment type="pathway">
    <text evidence="3 18">Phospholipid metabolism; CDP-diacylglycerol biosynthesis; CDP-diacylglycerol from sn-glycerol 3-phosphate: step 3/3.</text>
</comment>
<keyword evidence="9" id="KW-0444">Lipid biosynthesis</keyword>
<evidence type="ECO:0000256" key="17">
    <source>
        <dbReference type="ARBA" id="ARBA00023264"/>
    </source>
</evidence>
<feature type="transmembrane region" description="Helical" evidence="19">
    <location>
        <begin position="83"/>
        <end position="100"/>
    </location>
</feature>
<dbReference type="GO" id="GO:0005886">
    <property type="term" value="C:plasma membrane"/>
    <property type="evidence" value="ECO:0007669"/>
    <property type="project" value="UniProtKB-SubCell"/>
</dbReference>
<evidence type="ECO:0000313" key="20">
    <source>
        <dbReference type="EMBL" id="MBL0373005.1"/>
    </source>
</evidence>
<evidence type="ECO:0000256" key="1">
    <source>
        <dbReference type="ARBA" id="ARBA00001698"/>
    </source>
</evidence>
<sequence>MSQELRLRIISGIVLAIVVLAATWMGGLPFRLLSALIALLIYYEWSTITGIARSTTDRFSHIFGWAAVGLVSLEVAFRSIETGAVLVFGFTVAAILVNLVRRKSMWLPGGIFYAGLSGVSLAALRGSEHDGLVTMLFIFAIVWATDIFAYFVGRAIGGPKLAPPISPGKTWSGAIGGTLFGLIAGLLVIYFSGQPVGLGLAAICVVLSVGSQIGDLFESWIKRRFGVKDSSRLIPGHGGVMDRVDGLVFACFLAFLGALALTAASGGLIRDAGTLVTGEARMIATTIKRT</sequence>
<keyword evidence="11 18" id="KW-0812">Transmembrane</keyword>
<dbReference type="EC" id="2.7.7.41" evidence="6 18"/>
<gene>
    <name evidence="20" type="ORF">JJB09_13300</name>
</gene>
<keyword evidence="15 19" id="KW-0472">Membrane</keyword>
<evidence type="ECO:0000256" key="11">
    <source>
        <dbReference type="ARBA" id="ARBA00022692"/>
    </source>
</evidence>
<keyword evidence="17" id="KW-1208">Phospholipid metabolism</keyword>
<dbReference type="Proteomes" id="UP000633219">
    <property type="component" value="Unassembled WGS sequence"/>
</dbReference>
<comment type="similarity">
    <text evidence="5 18">Belongs to the CDS family.</text>
</comment>
<comment type="catalytic activity">
    <reaction evidence="1 18">
        <text>a 1,2-diacyl-sn-glycero-3-phosphate + CTP + H(+) = a CDP-1,2-diacyl-sn-glycerol + diphosphate</text>
        <dbReference type="Rhea" id="RHEA:16229"/>
        <dbReference type="ChEBI" id="CHEBI:15378"/>
        <dbReference type="ChEBI" id="CHEBI:33019"/>
        <dbReference type="ChEBI" id="CHEBI:37563"/>
        <dbReference type="ChEBI" id="CHEBI:58332"/>
        <dbReference type="ChEBI" id="CHEBI:58608"/>
        <dbReference type="EC" id="2.7.7.41"/>
    </reaction>
</comment>
<keyword evidence="12 18" id="KW-0548">Nucleotidyltransferase</keyword>
<evidence type="ECO:0000256" key="14">
    <source>
        <dbReference type="ARBA" id="ARBA00023098"/>
    </source>
</evidence>
<evidence type="ECO:0000256" key="18">
    <source>
        <dbReference type="RuleBase" id="RU003938"/>
    </source>
</evidence>
<comment type="caution">
    <text evidence="20">The sequence shown here is derived from an EMBL/GenBank/DDBJ whole genome shotgun (WGS) entry which is preliminary data.</text>
</comment>
<dbReference type="PANTHER" id="PTHR46382:SF1">
    <property type="entry name" value="PHOSPHATIDATE CYTIDYLYLTRANSFERASE"/>
    <property type="match status" value="1"/>
</dbReference>
<organism evidence="20 21">
    <name type="scientific">Rhizobium setariae</name>
    <dbReference type="NCBI Taxonomy" id="2801340"/>
    <lineage>
        <taxon>Bacteria</taxon>
        <taxon>Pseudomonadati</taxon>
        <taxon>Pseudomonadota</taxon>
        <taxon>Alphaproteobacteria</taxon>
        <taxon>Hyphomicrobiales</taxon>
        <taxon>Rhizobiaceae</taxon>
        <taxon>Rhizobium/Agrobacterium group</taxon>
        <taxon>Rhizobium</taxon>
    </lineage>
</organism>
<feature type="transmembrane region" description="Helical" evidence="19">
    <location>
        <begin position="7"/>
        <end position="26"/>
    </location>
</feature>
<dbReference type="RefSeq" id="WP_201658671.1">
    <property type="nucleotide sequence ID" value="NZ_JAEQNC010000006.1"/>
</dbReference>
<dbReference type="GO" id="GO:0004605">
    <property type="term" value="F:phosphatidate cytidylyltransferase activity"/>
    <property type="evidence" value="ECO:0007669"/>
    <property type="project" value="UniProtKB-EC"/>
</dbReference>
<evidence type="ECO:0000256" key="10">
    <source>
        <dbReference type="ARBA" id="ARBA00022679"/>
    </source>
</evidence>
<evidence type="ECO:0000256" key="7">
    <source>
        <dbReference type="ARBA" id="ARBA00019373"/>
    </source>
</evidence>